<accession>A0A075IAC4</accession>
<sequence length="226" mass="25561">MADVMLLLVEREAFDGLCSMPLEQLLDGMQGQALRDRRPEADPRFHRGFDADLEGDVLEWSDGAEGADPSRSLCEQRILPDSACELALVLAHWCSVGEWRCWDARLYLYIEPLLGRGVSVEEFLRPQMWGEFSDALAKTDRLSYSESVVLDWMSRRQDLGETMEPSEDPRILPTMEAHRTASDSLHIFLERARREGMSLLVGQEYLEPGLWKLDSESLDSALGVAA</sequence>
<dbReference type="AlphaFoldDB" id="A0A075IAC4"/>
<dbReference type="EMBL" id="KF901274">
    <property type="protein sequence ID" value="AIF24854.1"/>
    <property type="molecule type" value="Genomic_DNA"/>
</dbReference>
<proteinExistence type="predicted"/>
<organism evidence="1">
    <name type="scientific">uncultured marine group II/III euryarchaeote SAT1000_40_F04</name>
    <dbReference type="NCBI Taxonomy" id="1456581"/>
    <lineage>
        <taxon>Archaea</taxon>
        <taxon>Methanobacteriati</taxon>
        <taxon>Methanobacteriota</taxon>
        <taxon>environmental samples</taxon>
    </lineage>
</organism>
<name>A0A075IAC4_9EURY</name>
<protein>
    <submittedName>
        <fullName evidence="1">Uncharacterized protein</fullName>
    </submittedName>
</protein>
<reference evidence="1" key="1">
    <citation type="journal article" date="2014" name="Genome Biol. Evol.">
        <title>Pangenome evidence for extensive interdomain horizontal transfer affecting lineage core and shell genes in uncultured planktonic thaumarchaeota and euryarchaeota.</title>
        <authorList>
            <person name="Deschamps P."/>
            <person name="Zivanovic Y."/>
            <person name="Moreira D."/>
            <person name="Rodriguez-Valera F."/>
            <person name="Lopez-Garcia P."/>
        </authorList>
    </citation>
    <scope>NUCLEOTIDE SEQUENCE</scope>
</reference>
<evidence type="ECO:0000313" key="1">
    <source>
        <dbReference type="EMBL" id="AIF24854.1"/>
    </source>
</evidence>